<accession>A0A2G9Z0A7</accession>
<organism evidence="5 6">
    <name type="scientific">Candidatus Nealsonbacteria bacterium CG23_combo_of_CG06-09_8_20_14_all_36_12</name>
    <dbReference type="NCBI Taxonomy" id="1974718"/>
    <lineage>
        <taxon>Bacteria</taxon>
        <taxon>Candidatus Nealsoniibacteriota</taxon>
    </lineage>
</organism>
<reference evidence="5 6" key="1">
    <citation type="submission" date="2017-09" db="EMBL/GenBank/DDBJ databases">
        <title>Depth-based differentiation of microbial function through sediment-hosted aquifers and enrichment of novel symbionts in the deep terrestrial subsurface.</title>
        <authorList>
            <person name="Probst A.J."/>
            <person name="Ladd B."/>
            <person name="Jarett J.K."/>
            <person name="Geller-Mcgrath D.E."/>
            <person name="Sieber C.M."/>
            <person name="Emerson J.B."/>
            <person name="Anantharaman K."/>
            <person name="Thomas B.C."/>
            <person name="Malmstrom R."/>
            <person name="Stieglmeier M."/>
            <person name="Klingl A."/>
            <person name="Woyke T."/>
            <person name="Ryan C.M."/>
            <person name="Banfield J.F."/>
        </authorList>
    </citation>
    <scope>NUCLEOTIDE SEQUENCE [LARGE SCALE GENOMIC DNA]</scope>
    <source>
        <strain evidence="5">CG23_combo_of_CG06-09_8_20_14_all_36_12</strain>
    </source>
</reference>
<dbReference type="Proteomes" id="UP000228681">
    <property type="component" value="Unassembled WGS sequence"/>
</dbReference>
<dbReference type="InterPro" id="IPR027417">
    <property type="entry name" value="P-loop_NTPase"/>
</dbReference>
<sequence>MNKKIIVILGPTASGKSELAIKLAKKFNGEIISADSRQVYKGMDIGTGKVTPDTKNSSNFSTGQVKKKYIFIHQG</sequence>
<dbReference type="PANTHER" id="PTHR11088:SF60">
    <property type="entry name" value="TRNA DIMETHYLALLYLTRANSFERASE"/>
    <property type="match status" value="1"/>
</dbReference>
<evidence type="ECO:0000313" key="5">
    <source>
        <dbReference type="EMBL" id="PIP24924.1"/>
    </source>
</evidence>
<protein>
    <recommendedName>
        <fullName evidence="7">tRNA (Adenosine(37)-N6)-dimethylallyltransferase MiaA</fullName>
    </recommendedName>
</protein>
<evidence type="ECO:0000313" key="6">
    <source>
        <dbReference type="Proteomes" id="UP000228681"/>
    </source>
</evidence>
<dbReference type="GO" id="GO:0006400">
    <property type="term" value="P:tRNA modification"/>
    <property type="evidence" value="ECO:0007669"/>
    <property type="project" value="TreeGrafter"/>
</dbReference>
<dbReference type="AlphaFoldDB" id="A0A2G9Z0A7"/>
<dbReference type="GO" id="GO:0005524">
    <property type="term" value="F:ATP binding"/>
    <property type="evidence" value="ECO:0007669"/>
    <property type="project" value="UniProtKB-KW"/>
</dbReference>
<dbReference type="PANTHER" id="PTHR11088">
    <property type="entry name" value="TRNA DIMETHYLALLYLTRANSFERASE"/>
    <property type="match status" value="1"/>
</dbReference>
<proteinExistence type="inferred from homology"/>
<keyword evidence="2" id="KW-0808">Transferase</keyword>
<evidence type="ECO:0000256" key="2">
    <source>
        <dbReference type="ARBA" id="ARBA00022679"/>
    </source>
</evidence>
<keyword evidence="4" id="KW-0067">ATP-binding</keyword>
<comment type="similarity">
    <text evidence="1">Belongs to the IPP transferase family.</text>
</comment>
<name>A0A2G9Z0A7_9BACT</name>
<dbReference type="SUPFAM" id="SSF52540">
    <property type="entry name" value="P-loop containing nucleoside triphosphate hydrolases"/>
    <property type="match status" value="1"/>
</dbReference>
<dbReference type="Pfam" id="PF01745">
    <property type="entry name" value="IPT"/>
    <property type="match status" value="1"/>
</dbReference>
<gene>
    <name evidence="5" type="ORF">COX34_01570</name>
</gene>
<dbReference type="Gene3D" id="3.40.50.300">
    <property type="entry name" value="P-loop containing nucleotide triphosphate hydrolases"/>
    <property type="match status" value="1"/>
</dbReference>
<evidence type="ECO:0008006" key="7">
    <source>
        <dbReference type="Google" id="ProtNLM"/>
    </source>
</evidence>
<comment type="caution">
    <text evidence="5">The sequence shown here is derived from an EMBL/GenBank/DDBJ whole genome shotgun (WGS) entry which is preliminary data.</text>
</comment>
<dbReference type="InterPro" id="IPR039657">
    <property type="entry name" value="Dimethylallyltransferase"/>
</dbReference>
<dbReference type="GO" id="GO:0052381">
    <property type="term" value="F:tRNA dimethylallyltransferase activity"/>
    <property type="evidence" value="ECO:0007669"/>
    <property type="project" value="TreeGrafter"/>
</dbReference>
<keyword evidence="3" id="KW-0547">Nucleotide-binding</keyword>
<evidence type="ECO:0000256" key="1">
    <source>
        <dbReference type="ARBA" id="ARBA00005842"/>
    </source>
</evidence>
<feature type="non-terminal residue" evidence="5">
    <location>
        <position position="75"/>
    </location>
</feature>
<evidence type="ECO:0000256" key="3">
    <source>
        <dbReference type="ARBA" id="ARBA00022741"/>
    </source>
</evidence>
<evidence type="ECO:0000256" key="4">
    <source>
        <dbReference type="ARBA" id="ARBA00022840"/>
    </source>
</evidence>
<dbReference type="EMBL" id="PCRS01000024">
    <property type="protein sequence ID" value="PIP24924.1"/>
    <property type="molecule type" value="Genomic_DNA"/>
</dbReference>